<dbReference type="GO" id="GO:0012505">
    <property type="term" value="C:endomembrane system"/>
    <property type="evidence" value="ECO:0007669"/>
    <property type="project" value="UniProtKB-SubCell"/>
</dbReference>
<dbReference type="Pfam" id="PF00864">
    <property type="entry name" value="P2X_receptor"/>
    <property type="match status" value="1"/>
</dbReference>
<dbReference type="InParanoid" id="A0A0D2WGT6"/>
<dbReference type="PANTHER" id="PTHR10125:SF31">
    <property type="entry name" value="P2X RECEPTOR E"/>
    <property type="match status" value="1"/>
</dbReference>
<evidence type="ECO:0000256" key="8">
    <source>
        <dbReference type="ARBA" id="ARBA00023286"/>
    </source>
</evidence>
<dbReference type="eggNOG" id="ENOG502QSUI">
    <property type="taxonomic scope" value="Eukaryota"/>
</dbReference>
<keyword evidence="9" id="KW-0407">Ion channel</keyword>
<dbReference type="PRINTS" id="PR01307">
    <property type="entry name" value="P2XRECEPTOR"/>
</dbReference>
<accession>A0A0D2WGT6</accession>
<dbReference type="Gene3D" id="1.10.287.940">
    <property type="entry name" value="atp-gated p2x4 ion channel"/>
    <property type="match status" value="1"/>
</dbReference>
<keyword evidence="6" id="KW-0406">Ion transport</keyword>
<dbReference type="EMBL" id="KE346360">
    <property type="protein sequence ID" value="KJE88670.1"/>
    <property type="molecule type" value="Genomic_DNA"/>
</dbReference>
<sequence length="474" mass="51843">MSESKPTLRSRVATTLGEGFRAVVAYETAKVVEVRSLKLGFFNRFVQLAILGYVIGYTIVYQKGYQTQAPLQSTLTTKVKNVGFACQSTDSAGGRYGGRGGAAIGVTTCPIPGVDPPGNTELSLWDSTDYVIPANEHDALFILTNSIVTPEQKQTTCAEDPQYAQACTDDSECTKYSSTRNGKRIMTGRCVNSTCEIYAWAPLELDSLSPQSGSVIEQAGNFTVFIKNNVRFAKFGISRTNVDIGNTSAAYLANCRWNKETDYYCPIFKLGDLVEASGWKIEDMLVLGGVLGVNLDWTCNFDNDESECRPVFSISRIDDPTSTSPGYNFRYADYYTLPSPTDPSISVPHRDLIKAYGIRLIFVVSGEGGKFDVAALTMSLGSGLALLGLATLLCDFFMTHFFAKKDYYREKKFELVDDLPPLDQTFSRLVGGPRRSEVAVPVPSTSTSVGSVQGGNTASEKSPLLQEDQRHTWS</sequence>
<evidence type="ECO:0000313" key="13">
    <source>
        <dbReference type="Proteomes" id="UP000008743"/>
    </source>
</evidence>
<keyword evidence="12" id="KW-0675">Receptor</keyword>
<dbReference type="GO" id="GO:0033198">
    <property type="term" value="P:response to ATP"/>
    <property type="evidence" value="ECO:0007669"/>
    <property type="project" value="InterPro"/>
</dbReference>
<evidence type="ECO:0000256" key="2">
    <source>
        <dbReference type="ARBA" id="ARBA00009848"/>
    </source>
</evidence>
<dbReference type="OrthoDB" id="494673at2759"/>
<protein>
    <submittedName>
        <fullName evidence="12">Purinergic receptor P2X</fullName>
    </submittedName>
</protein>
<keyword evidence="7 11" id="KW-0472">Membrane</keyword>
<dbReference type="Gene3D" id="2.60.490.10">
    <property type="entry name" value="atp-gated p2x4 ion channel domain"/>
    <property type="match status" value="1"/>
</dbReference>
<dbReference type="AlphaFoldDB" id="A0A0D2WGT6"/>
<dbReference type="InterPro" id="IPR027309">
    <property type="entry name" value="P2X_extracellular_dom_sf"/>
</dbReference>
<keyword evidence="4 11" id="KW-0812">Transmembrane</keyword>
<dbReference type="GO" id="GO:0001614">
    <property type="term" value="F:purinergic nucleotide receptor activity"/>
    <property type="evidence" value="ECO:0007669"/>
    <property type="project" value="InterPro"/>
</dbReference>
<dbReference type="PhylomeDB" id="A0A0D2WGT6"/>
<feature type="transmembrane region" description="Helical" evidence="11">
    <location>
        <begin position="380"/>
        <end position="403"/>
    </location>
</feature>
<dbReference type="GO" id="GO:0070588">
    <property type="term" value="P:calcium ion transmembrane transport"/>
    <property type="evidence" value="ECO:0007669"/>
    <property type="project" value="TreeGrafter"/>
</dbReference>
<evidence type="ECO:0000256" key="1">
    <source>
        <dbReference type="ARBA" id="ARBA00004308"/>
    </source>
</evidence>
<dbReference type="GO" id="GO:0015267">
    <property type="term" value="F:channel activity"/>
    <property type="evidence" value="ECO:0007669"/>
    <property type="project" value="UniProtKB-ARBA"/>
</dbReference>
<dbReference type="NCBIfam" id="TIGR00863">
    <property type="entry name" value="P2X"/>
    <property type="match status" value="1"/>
</dbReference>
<feature type="compositionally biased region" description="Low complexity" evidence="10">
    <location>
        <begin position="438"/>
        <end position="451"/>
    </location>
</feature>
<keyword evidence="5 11" id="KW-1133">Transmembrane helix</keyword>
<comment type="similarity">
    <text evidence="2">Belongs to the P2X receptor family.</text>
</comment>
<comment type="subcellular location">
    <subcellularLocation>
        <location evidence="1">Endomembrane system</location>
    </subcellularLocation>
</comment>
<dbReference type="InterPro" id="IPR059116">
    <property type="entry name" value="P2X_receptor"/>
</dbReference>
<proteinExistence type="inferred from homology"/>
<name>A0A0D2WGT6_CAPO3</name>
<reference evidence="13" key="1">
    <citation type="submission" date="2011-02" db="EMBL/GenBank/DDBJ databases">
        <title>The Genome Sequence of Capsaspora owczarzaki ATCC 30864.</title>
        <authorList>
            <person name="Russ C."/>
            <person name="Cuomo C."/>
            <person name="Burger G."/>
            <person name="Gray M.W."/>
            <person name="Holland P.W.H."/>
            <person name="King N."/>
            <person name="Lang F.B.F."/>
            <person name="Roger A.J."/>
            <person name="Ruiz-Trillo I."/>
            <person name="Young S.K."/>
            <person name="Zeng Q."/>
            <person name="Gargeya S."/>
            <person name="Alvarado L."/>
            <person name="Berlin A."/>
            <person name="Chapman S.B."/>
            <person name="Chen Z."/>
            <person name="Freedman E."/>
            <person name="Gellesch M."/>
            <person name="Goldberg J."/>
            <person name="Griggs A."/>
            <person name="Gujja S."/>
            <person name="Heilman E."/>
            <person name="Heiman D."/>
            <person name="Howarth C."/>
            <person name="Mehta T."/>
            <person name="Neiman D."/>
            <person name="Pearson M."/>
            <person name="Roberts A."/>
            <person name="Saif S."/>
            <person name="Shea T."/>
            <person name="Shenoy N."/>
            <person name="Sisk P."/>
            <person name="Stolte C."/>
            <person name="Sykes S."/>
            <person name="White J."/>
            <person name="Yandava C."/>
            <person name="Haas B."/>
            <person name="Nusbaum C."/>
            <person name="Birren B."/>
        </authorList>
    </citation>
    <scope>NUCLEOTIDE SEQUENCE</scope>
    <source>
        <strain evidence="13">ATCC 30864</strain>
    </source>
</reference>
<keyword evidence="13" id="KW-1185">Reference proteome</keyword>
<evidence type="ECO:0000256" key="9">
    <source>
        <dbReference type="ARBA" id="ARBA00023303"/>
    </source>
</evidence>
<dbReference type="GO" id="GO:0005886">
    <property type="term" value="C:plasma membrane"/>
    <property type="evidence" value="ECO:0007669"/>
    <property type="project" value="InterPro"/>
</dbReference>
<evidence type="ECO:0000256" key="11">
    <source>
        <dbReference type="SAM" id="Phobius"/>
    </source>
</evidence>
<evidence type="ECO:0000256" key="7">
    <source>
        <dbReference type="ARBA" id="ARBA00023136"/>
    </source>
</evidence>
<evidence type="ECO:0000313" key="12">
    <source>
        <dbReference type="EMBL" id="KJE88670.1"/>
    </source>
</evidence>
<keyword evidence="3" id="KW-0813">Transport</keyword>
<dbReference type="Proteomes" id="UP000008743">
    <property type="component" value="Unassembled WGS sequence"/>
</dbReference>
<dbReference type="STRING" id="595528.A0A0D2WGT6"/>
<evidence type="ECO:0000256" key="10">
    <source>
        <dbReference type="SAM" id="MobiDB-lite"/>
    </source>
</evidence>
<dbReference type="InterPro" id="IPR001429">
    <property type="entry name" value="P2X_purnocptor"/>
</dbReference>
<evidence type="ECO:0000256" key="4">
    <source>
        <dbReference type="ARBA" id="ARBA00022692"/>
    </source>
</evidence>
<gene>
    <name evidence="12" type="ORF">CAOG_000277</name>
</gene>
<dbReference type="PANTHER" id="PTHR10125">
    <property type="entry name" value="P2X PURINOCEPTOR"/>
    <property type="match status" value="1"/>
</dbReference>
<evidence type="ECO:0000256" key="5">
    <source>
        <dbReference type="ARBA" id="ARBA00022989"/>
    </source>
</evidence>
<keyword evidence="8" id="KW-1071">Ligand-gated ion channel</keyword>
<organism evidence="12 13">
    <name type="scientific">Capsaspora owczarzaki (strain ATCC 30864)</name>
    <dbReference type="NCBI Taxonomy" id="595528"/>
    <lineage>
        <taxon>Eukaryota</taxon>
        <taxon>Filasterea</taxon>
        <taxon>Capsaspora</taxon>
    </lineage>
</organism>
<evidence type="ECO:0000256" key="3">
    <source>
        <dbReference type="ARBA" id="ARBA00022448"/>
    </source>
</evidence>
<feature type="region of interest" description="Disordered" evidence="10">
    <location>
        <begin position="437"/>
        <end position="474"/>
    </location>
</feature>
<evidence type="ECO:0000256" key="6">
    <source>
        <dbReference type="ARBA" id="ARBA00023065"/>
    </source>
</evidence>